<gene>
    <name evidence="1" type="ORF">KPL71_027801</name>
</gene>
<organism evidence="1 2">
    <name type="scientific">Citrus sinensis</name>
    <name type="common">Sweet orange</name>
    <name type="synonym">Citrus aurantium var. sinensis</name>
    <dbReference type="NCBI Taxonomy" id="2711"/>
    <lineage>
        <taxon>Eukaryota</taxon>
        <taxon>Viridiplantae</taxon>
        <taxon>Streptophyta</taxon>
        <taxon>Embryophyta</taxon>
        <taxon>Tracheophyta</taxon>
        <taxon>Spermatophyta</taxon>
        <taxon>Magnoliopsida</taxon>
        <taxon>eudicotyledons</taxon>
        <taxon>Gunneridae</taxon>
        <taxon>Pentapetalae</taxon>
        <taxon>rosids</taxon>
        <taxon>malvids</taxon>
        <taxon>Sapindales</taxon>
        <taxon>Rutaceae</taxon>
        <taxon>Aurantioideae</taxon>
        <taxon>Citrus</taxon>
    </lineage>
</organism>
<proteinExistence type="predicted"/>
<sequence length="517" mass="58218">MAGFRELSTVDVIRAATAIYLQSSSHSSSNLSLLDHFCGGSAINISEEESKDVELVHLLILCAEKIGSQQFDRASTLLDHCENFSSKIGNSVERVVHYFVKALQERFNRETGKITSKRVKGEEIQLLQPEETILSLRPALVACYKESSFYQATLFAGTQAIIERVASAKRIHLIDLAIRSGSHCIVLMQALATRQECPVELLKITAVGSSSKQRMEETGKRLAYFAETWNLPFSFKIVLVTETKDLNEDKFDLNAGEAVAVYSPILLSRTRHPDFLIKMLRKISPCVMVVIEVEANHTSQNFEDRFFEVLFHYSASFDCLKVSMARCDPERVTFEEMYLGVTTAFSFCLEVPSVWEKYVDETRHGEQISDGRVLRTGVFRKSLVRGGTGAEVSCSSTSTSSARPIFCKRHKVIPARGREARRPGRRQLARHAPQPENLGTTATLSPESWRNTQDLTEPRQPRFPQNRGVTRKISQNRGVTRKIPRLPITQQSESHTVWKKSGKLGFRGSLQKGSQRR</sequence>
<comment type="caution">
    <text evidence="1">The sequence shown here is derived from an EMBL/GenBank/DDBJ whole genome shotgun (WGS) entry which is preliminary data.</text>
</comment>
<evidence type="ECO:0000313" key="1">
    <source>
        <dbReference type="EMBL" id="KAH9683794.1"/>
    </source>
</evidence>
<keyword evidence="2" id="KW-1185">Reference proteome</keyword>
<reference evidence="2" key="1">
    <citation type="journal article" date="2023" name="Hortic. Res.">
        <title>A chromosome-level phased genome enabling allele-level studies in sweet orange: a case study on citrus Huanglongbing tolerance.</title>
        <authorList>
            <person name="Wu B."/>
            <person name="Yu Q."/>
            <person name="Deng Z."/>
            <person name="Duan Y."/>
            <person name="Luo F."/>
            <person name="Gmitter F. Jr."/>
        </authorList>
    </citation>
    <scope>NUCLEOTIDE SEQUENCE [LARGE SCALE GENOMIC DNA]</scope>
    <source>
        <strain evidence="2">cv. Valencia</strain>
    </source>
</reference>
<protein>
    <submittedName>
        <fullName evidence="1">GRAS domain-containing protein</fullName>
    </submittedName>
</protein>
<dbReference type="EMBL" id="CM039178">
    <property type="protein sequence ID" value="KAH9683794.1"/>
    <property type="molecule type" value="Genomic_DNA"/>
</dbReference>
<accession>A0ACB8I9V3</accession>
<dbReference type="Proteomes" id="UP000829398">
    <property type="component" value="Chromosome 9"/>
</dbReference>
<evidence type="ECO:0000313" key="2">
    <source>
        <dbReference type="Proteomes" id="UP000829398"/>
    </source>
</evidence>
<name>A0ACB8I9V3_CITSI</name>